<dbReference type="InterPro" id="IPR053246">
    <property type="entry name" value="NS_splicing_regulatory_protein"/>
</dbReference>
<dbReference type="VEuPathDB" id="FungiDB:ACJ73_00859"/>
<evidence type="ECO:0000256" key="3">
    <source>
        <dbReference type="SAM" id="MobiDB-lite"/>
    </source>
</evidence>
<feature type="region of interest" description="Disordered" evidence="3">
    <location>
        <begin position="250"/>
        <end position="284"/>
    </location>
</feature>
<accession>A0A1J9QGY6</accession>
<dbReference type="OrthoDB" id="446635at2759"/>
<evidence type="ECO:0000259" key="4">
    <source>
        <dbReference type="Pfam" id="PF09745"/>
    </source>
</evidence>
<dbReference type="Pfam" id="PF09745">
    <property type="entry name" value="NSRP1_N"/>
    <property type="match status" value="1"/>
</dbReference>
<dbReference type="STRING" id="1658174.A0A1J9QGY6"/>
<sequence>MSRPTLSYGLNLPNKKPQGLSLPKANNAQKRKRTIFDSDSEDDGAQKEGDGSVEISTIGGFGDDDDNTINSNNDDEGRPSSKKKPATSRRKNPPHQMNHYTNLSSLHSSKKHAQTAEALDSSIYGYDAVYDSLHAKPTSASSSSAADKEASTPKYMTALLRSAEIRKRDQLRARDKRLQREREAEGEEYADKEKFVTAAYKAQQEEAQRIEAEEAEREREEEERRKRGGGMVGFYKNMLERGAKRHEEVVRAAEEAARSRPAEDGVDKAKLQEGKEEMEAREKSEAHIAAELNARGANIILNDEGQVVDKRQLLTAGLNVVQKSSKVKAAPAVGAEKAAGSAGWGGEARWRGVDVAGSGRAGQRARQTEMLTAQLEERMRKEEEENEAKAKELAAKIKSAKTASDVQSARERYLARKREKEEQQAEKEKKGA</sequence>
<evidence type="ECO:0000256" key="2">
    <source>
        <dbReference type="ARBA" id="ARBA00023054"/>
    </source>
</evidence>
<keyword evidence="6" id="KW-1185">Reference proteome</keyword>
<dbReference type="GO" id="GO:0000381">
    <property type="term" value="P:regulation of alternative mRNA splicing, via spliceosome"/>
    <property type="evidence" value="ECO:0007669"/>
    <property type="project" value="InterPro"/>
</dbReference>
<dbReference type="EMBL" id="LGTZ01000068">
    <property type="protein sequence ID" value="OJD27744.1"/>
    <property type="molecule type" value="Genomic_DNA"/>
</dbReference>
<dbReference type="AlphaFoldDB" id="A0A1J9QGY6"/>
<feature type="domain" description="Nuclear speckle splicing regulatory protein 1 N-terminal" evidence="4">
    <location>
        <begin position="110"/>
        <end position="227"/>
    </location>
</feature>
<evidence type="ECO:0000256" key="1">
    <source>
        <dbReference type="ARBA" id="ARBA00010126"/>
    </source>
</evidence>
<evidence type="ECO:0000313" key="6">
    <source>
        <dbReference type="Proteomes" id="UP000242791"/>
    </source>
</evidence>
<dbReference type="InterPro" id="IPR018612">
    <property type="entry name" value="NSRP1_N"/>
</dbReference>
<proteinExistence type="inferred from homology"/>
<comment type="caution">
    <text evidence="5">The sequence shown here is derived from an EMBL/GenBank/DDBJ whole genome shotgun (WGS) entry which is preliminary data.</text>
</comment>
<feature type="compositionally biased region" description="Polar residues" evidence="3">
    <location>
        <begin position="98"/>
        <end position="107"/>
    </location>
</feature>
<feature type="compositionally biased region" description="Basic and acidic residues" evidence="3">
    <location>
        <begin position="377"/>
        <end position="395"/>
    </location>
</feature>
<name>A0A1J9QGY6_9EURO</name>
<feature type="compositionally biased region" description="Basic and acidic residues" evidence="3">
    <location>
        <begin position="408"/>
        <end position="432"/>
    </location>
</feature>
<dbReference type="PANTHER" id="PTHR47845:SF1">
    <property type="entry name" value="NUCLEAR SPECKLE SPLICING REGULATORY PROTEIN 1 HOMOLOG"/>
    <property type="match status" value="1"/>
</dbReference>
<feature type="compositionally biased region" description="Basic residues" evidence="3">
    <location>
        <begin position="80"/>
        <end position="93"/>
    </location>
</feature>
<dbReference type="PANTHER" id="PTHR47845">
    <property type="entry name" value="NUCLEAR SPECKLE SPLICING REGULATORY PROTEIN 1 HOMOLOG"/>
    <property type="match status" value="1"/>
</dbReference>
<organism evidence="5 6">
    <name type="scientific">Blastomyces percursus</name>
    <dbReference type="NCBI Taxonomy" id="1658174"/>
    <lineage>
        <taxon>Eukaryota</taxon>
        <taxon>Fungi</taxon>
        <taxon>Dikarya</taxon>
        <taxon>Ascomycota</taxon>
        <taxon>Pezizomycotina</taxon>
        <taxon>Eurotiomycetes</taxon>
        <taxon>Eurotiomycetidae</taxon>
        <taxon>Onygenales</taxon>
        <taxon>Ajellomycetaceae</taxon>
        <taxon>Blastomyces</taxon>
    </lineage>
</organism>
<dbReference type="Proteomes" id="UP000242791">
    <property type="component" value="Unassembled WGS sequence"/>
</dbReference>
<comment type="similarity">
    <text evidence="1">Belongs to the NSRP1 family.</text>
</comment>
<feature type="region of interest" description="Disordered" evidence="3">
    <location>
        <begin position="377"/>
        <end position="432"/>
    </location>
</feature>
<feature type="region of interest" description="Disordered" evidence="3">
    <location>
        <begin position="136"/>
        <end position="155"/>
    </location>
</feature>
<feature type="region of interest" description="Disordered" evidence="3">
    <location>
        <begin position="206"/>
        <end position="227"/>
    </location>
</feature>
<protein>
    <recommendedName>
        <fullName evidence="4">Nuclear speckle splicing regulatory protein 1 N-terminal domain-containing protein</fullName>
    </recommendedName>
</protein>
<keyword evidence="2" id="KW-0175">Coiled coil</keyword>
<feature type="compositionally biased region" description="Basic and acidic residues" evidence="3">
    <location>
        <begin position="206"/>
        <end position="225"/>
    </location>
</feature>
<evidence type="ECO:0000313" key="5">
    <source>
        <dbReference type="EMBL" id="OJD27744.1"/>
    </source>
</evidence>
<reference evidence="5 6" key="1">
    <citation type="submission" date="2015-08" db="EMBL/GenBank/DDBJ databases">
        <title>Emmonsia species relationships and genome sequence.</title>
        <authorList>
            <person name="Cuomo C.A."/>
            <person name="Schwartz I.S."/>
            <person name="Kenyon C."/>
            <person name="De Hoog G.S."/>
            <person name="Govender N.P."/>
            <person name="Botha A."/>
            <person name="Moreno L."/>
            <person name="De Vries M."/>
            <person name="Munoz J.F."/>
            <person name="Stielow J.B."/>
        </authorList>
    </citation>
    <scope>NUCLEOTIDE SEQUENCE [LARGE SCALE GENOMIC DNA]</scope>
    <source>
        <strain evidence="5 6">EI222</strain>
    </source>
</reference>
<feature type="region of interest" description="Disordered" evidence="3">
    <location>
        <begin position="1"/>
        <end position="114"/>
    </location>
</feature>
<gene>
    <name evidence="5" type="ORF">ACJ73_00859</name>
</gene>